<keyword evidence="8" id="KW-1185">Reference proteome</keyword>
<dbReference type="FunFam" id="3.30.1490.20:FF:000020">
    <property type="entry name" value="Protein lysine acetyltransferase"/>
    <property type="match status" value="1"/>
</dbReference>
<evidence type="ECO:0000256" key="5">
    <source>
        <dbReference type="PROSITE-ProRule" id="PRU00409"/>
    </source>
</evidence>
<dbReference type="InterPro" id="IPR016102">
    <property type="entry name" value="Succinyl-CoA_synth-like"/>
</dbReference>
<dbReference type="Pfam" id="PF13607">
    <property type="entry name" value="Succ_CoA_lig"/>
    <property type="match status" value="1"/>
</dbReference>
<evidence type="ECO:0000256" key="2">
    <source>
        <dbReference type="ARBA" id="ARBA00022741"/>
    </source>
</evidence>
<keyword evidence="1" id="KW-0436">Ligase</keyword>
<evidence type="ECO:0000256" key="1">
    <source>
        <dbReference type="ARBA" id="ARBA00022598"/>
    </source>
</evidence>
<dbReference type="Pfam" id="PF13380">
    <property type="entry name" value="CoA_binding_2"/>
    <property type="match status" value="1"/>
</dbReference>
<evidence type="ECO:0000256" key="4">
    <source>
        <dbReference type="ARBA" id="ARBA00060888"/>
    </source>
</evidence>
<evidence type="ECO:0000256" key="3">
    <source>
        <dbReference type="ARBA" id="ARBA00022840"/>
    </source>
</evidence>
<dbReference type="InterPro" id="IPR051538">
    <property type="entry name" value="Acyl-CoA_Synth/Transferase"/>
</dbReference>
<dbReference type="PANTHER" id="PTHR43334">
    <property type="entry name" value="ACETATE--COA LIGASE [ADP-FORMING]"/>
    <property type="match status" value="1"/>
</dbReference>
<dbReference type="GO" id="GO:0016740">
    <property type="term" value="F:transferase activity"/>
    <property type="evidence" value="ECO:0007669"/>
    <property type="project" value="UniProtKB-KW"/>
</dbReference>
<dbReference type="InterPro" id="IPR043938">
    <property type="entry name" value="Ligase_CoA_dom"/>
</dbReference>
<dbReference type="OrthoDB" id="9807426at2"/>
<dbReference type="SMART" id="SM00881">
    <property type="entry name" value="CoA_binding"/>
    <property type="match status" value="1"/>
</dbReference>
<dbReference type="GO" id="GO:0005524">
    <property type="term" value="F:ATP binding"/>
    <property type="evidence" value="ECO:0007669"/>
    <property type="project" value="UniProtKB-UniRule"/>
</dbReference>
<keyword evidence="2 5" id="KW-0547">Nucleotide-binding</keyword>
<dbReference type="GO" id="GO:0043758">
    <property type="term" value="F:acetate-CoA ligase (ADP-forming) activity"/>
    <property type="evidence" value="ECO:0007669"/>
    <property type="project" value="InterPro"/>
</dbReference>
<dbReference type="InterPro" id="IPR032875">
    <property type="entry name" value="Succ_CoA_lig_flav_dom"/>
</dbReference>
<dbReference type="GO" id="GO:0046872">
    <property type="term" value="F:metal ion binding"/>
    <property type="evidence" value="ECO:0007669"/>
    <property type="project" value="InterPro"/>
</dbReference>
<dbReference type="SUPFAM" id="SSF52210">
    <property type="entry name" value="Succinyl-CoA synthetase domains"/>
    <property type="match status" value="2"/>
</dbReference>
<dbReference type="AlphaFoldDB" id="A0A1M7LQ06"/>
<dbReference type="InterPro" id="IPR036291">
    <property type="entry name" value="NAD(P)-bd_dom_sf"/>
</dbReference>
<evidence type="ECO:0000259" key="6">
    <source>
        <dbReference type="PROSITE" id="PS50975"/>
    </source>
</evidence>
<dbReference type="STRING" id="447595.SAMN05660826_01997"/>
<dbReference type="Pfam" id="PF13549">
    <property type="entry name" value="ATP-grasp_5"/>
    <property type="match status" value="1"/>
</dbReference>
<accession>A0A1M7LQ06</accession>
<comment type="similarity">
    <text evidence="4">In the N-terminal section; belongs to the acetate CoA ligase alpha subunit family.</text>
</comment>
<dbReference type="InterPro" id="IPR011761">
    <property type="entry name" value="ATP-grasp"/>
</dbReference>
<dbReference type="InterPro" id="IPR003781">
    <property type="entry name" value="CoA-bd"/>
</dbReference>
<keyword evidence="7" id="KW-0808">Transferase</keyword>
<keyword evidence="3 5" id="KW-0067">ATP-binding</keyword>
<dbReference type="PANTHER" id="PTHR43334:SF2">
    <property type="entry name" value="ACETATE--COA LIGASE [ADP-FORMING]"/>
    <property type="match status" value="1"/>
</dbReference>
<protein>
    <submittedName>
        <fullName evidence="7">Acetyltransferase</fullName>
    </submittedName>
</protein>
<organism evidence="7 8">
    <name type="scientific">Caldanaerovirga acetigignens</name>
    <dbReference type="NCBI Taxonomy" id="447595"/>
    <lineage>
        <taxon>Bacteria</taxon>
        <taxon>Bacillati</taxon>
        <taxon>Bacillota</taxon>
        <taxon>Clostridia</taxon>
        <taxon>Thermosediminibacterales</taxon>
        <taxon>Thermosediminibacteraceae</taxon>
        <taxon>Caldanaerovirga</taxon>
    </lineage>
</organism>
<dbReference type="Gene3D" id="3.30.1490.20">
    <property type="entry name" value="ATP-grasp fold, A domain"/>
    <property type="match status" value="1"/>
</dbReference>
<dbReference type="EMBL" id="FRCR01000013">
    <property type="protein sequence ID" value="SHM80267.1"/>
    <property type="molecule type" value="Genomic_DNA"/>
</dbReference>
<gene>
    <name evidence="7" type="ORF">SAMN05660826_01997</name>
</gene>
<dbReference type="SUPFAM" id="SSF56059">
    <property type="entry name" value="Glutathione synthetase ATP-binding domain-like"/>
    <property type="match status" value="1"/>
</dbReference>
<evidence type="ECO:0000313" key="7">
    <source>
        <dbReference type="EMBL" id="SHM80267.1"/>
    </source>
</evidence>
<dbReference type="Gene3D" id="3.30.470.20">
    <property type="entry name" value="ATP-grasp fold, B domain"/>
    <property type="match status" value="1"/>
</dbReference>
<proteinExistence type="inferred from homology"/>
<dbReference type="Pfam" id="PF19045">
    <property type="entry name" value="Ligase_CoA_2"/>
    <property type="match status" value="1"/>
</dbReference>
<dbReference type="SUPFAM" id="SSF51735">
    <property type="entry name" value="NAD(P)-binding Rossmann-fold domains"/>
    <property type="match status" value="1"/>
</dbReference>
<dbReference type="InterPro" id="IPR013815">
    <property type="entry name" value="ATP_grasp_subdomain_1"/>
</dbReference>
<dbReference type="PROSITE" id="PS50975">
    <property type="entry name" value="ATP_GRASP"/>
    <property type="match status" value="1"/>
</dbReference>
<dbReference type="Proteomes" id="UP000184375">
    <property type="component" value="Unassembled WGS sequence"/>
</dbReference>
<dbReference type="Gene3D" id="3.40.50.720">
    <property type="entry name" value="NAD(P)-binding Rossmann-like Domain"/>
    <property type="match status" value="1"/>
</dbReference>
<feature type="domain" description="ATP-grasp" evidence="6">
    <location>
        <begin position="500"/>
        <end position="705"/>
    </location>
</feature>
<evidence type="ECO:0000313" key="8">
    <source>
        <dbReference type="Proteomes" id="UP000184375"/>
    </source>
</evidence>
<reference evidence="8" key="1">
    <citation type="submission" date="2016-11" db="EMBL/GenBank/DDBJ databases">
        <authorList>
            <person name="Varghese N."/>
            <person name="Submissions S."/>
        </authorList>
    </citation>
    <scope>NUCLEOTIDE SEQUENCE [LARGE SCALE GENOMIC DNA]</scope>
    <source>
        <strain evidence="8">DSM 18802</strain>
    </source>
</reference>
<sequence length="707" mass="76291">MGVNSLEHLFWPKSVAIVGASNNPGKAGHQILKTLVEEKFQGKIFAVNTSENEVFGLKCYKSLKDIPDRVEMVVISIPAPGVPDVMKQAAERGDVKAAIIVSAGFAETGIPERIELEKQVVEIAKAAGIRIVGPNCNGIINTGNRISTSFAPGLKMIPGSIGYFTQSGATGGSLLLFASSQPQPLGFSKWVHVGNMCDVTNLEVLEYYASDPSVKVIAGYMEGVRDGRELMKLADRITRQKPLLVLKVGRTEVGSSATLSHTGTLAGSDRIYSAAFAQSGIIRVNTIEELVDSAKALVLAPYPKGNRISVLTEAGGLGIIAMDELGSDPAVQLAPVTQETQEALAKVLPPMAMICKPNGYVDMTAAAMEKEFAESLRLLLKDPNVDAVILIGLPPTFLPAENVAKAIVEVARNHEKPVMVCFMTGQVMEDARKYLEESGIPTFDTPDRAARAMINLIKAASRLNYKGSKVLTLVPDKIFSHNIVKEAAREGRNLLEPEAVQVLEDFGIRMQPFYFAKTEEDAVAGADAIGYPVVLKVVSPQIIHKSDYGGVKLNLYSPEEVRQAYAEIISTVKRKAPDAEIKGVIVTPFMKGGTEVIVGMLRDPQFGPVVMFGLGGVFVEVFKDVSFRVAPFDRDEALKMIAETKAYTILRGARGSQDKDIDALADLLVKIGEIAVSNPEIKEMDLNPVAVFERGLAVLDVRIITEN</sequence>
<name>A0A1M7LQ06_9FIRM</name>
<dbReference type="Gene3D" id="3.40.50.261">
    <property type="entry name" value="Succinyl-CoA synthetase domains"/>
    <property type="match status" value="2"/>
</dbReference>